<gene>
    <name evidence="2" type="primary">THG1_2</name>
    <name evidence="2" type="ORF">N0V83_007837</name>
</gene>
<dbReference type="InterPro" id="IPR038469">
    <property type="entry name" value="tRNAHis_GuaTrfase_Thg1_sf"/>
</dbReference>
<feature type="compositionally biased region" description="Low complexity" evidence="1">
    <location>
        <begin position="180"/>
        <end position="200"/>
    </location>
</feature>
<dbReference type="AlphaFoldDB" id="A0A9W8Y3G7"/>
<dbReference type="GO" id="GO:0008193">
    <property type="term" value="F:tRNA guanylyltransferase activity"/>
    <property type="evidence" value="ECO:0007669"/>
    <property type="project" value="UniProtKB-EC"/>
</dbReference>
<keyword evidence="2" id="KW-0808">Transferase</keyword>
<dbReference type="Gene3D" id="3.30.70.3000">
    <property type="match status" value="1"/>
</dbReference>
<feature type="compositionally biased region" description="Polar residues" evidence="1">
    <location>
        <begin position="138"/>
        <end position="169"/>
    </location>
</feature>
<dbReference type="OrthoDB" id="62560at2759"/>
<feature type="compositionally biased region" description="Polar residues" evidence="1">
    <location>
        <begin position="98"/>
        <end position="114"/>
    </location>
</feature>
<comment type="caution">
    <text evidence="2">The sequence shown here is derived from an EMBL/GenBank/DDBJ whole genome shotgun (WGS) entry which is preliminary data.</text>
</comment>
<feature type="compositionally biased region" description="Polar residues" evidence="1">
    <location>
        <begin position="62"/>
        <end position="82"/>
    </location>
</feature>
<proteinExistence type="predicted"/>
<dbReference type="EMBL" id="JAPEUY010000014">
    <property type="protein sequence ID" value="KAJ4366202.1"/>
    <property type="molecule type" value="Genomic_DNA"/>
</dbReference>
<organism evidence="2 3">
    <name type="scientific">Neocucurbitaria cava</name>
    <dbReference type="NCBI Taxonomy" id="798079"/>
    <lineage>
        <taxon>Eukaryota</taxon>
        <taxon>Fungi</taxon>
        <taxon>Dikarya</taxon>
        <taxon>Ascomycota</taxon>
        <taxon>Pezizomycotina</taxon>
        <taxon>Dothideomycetes</taxon>
        <taxon>Pleosporomycetidae</taxon>
        <taxon>Pleosporales</taxon>
        <taxon>Pleosporineae</taxon>
        <taxon>Cucurbitariaceae</taxon>
        <taxon>Neocucurbitaria</taxon>
    </lineage>
</organism>
<name>A0A9W8Y3G7_9PLEO</name>
<feature type="compositionally biased region" description="Basic and acidic residues" evidence="1">
    <location>
        <begin position="84"/>
        <end position="95"/>
    </location>
</feature>
<protein>
    <submittedName>
        <fullName evidence="2">tRNA-His guanylyltransferase</fullName>
        <ecNumber evidence="2">2.7.7.79</ecNumber>
    </submittedName>
</protein>
<evidence type="ECO:0000313" key="2">
    <source>
        <dbReference type="EMBL" id="KAJ4366202.1"/>
    </source>
</evidence>
<dbReference type="Proteomes" id="UP001140560">
    <property type="component" value="Unassembled WGS sequence"/>
</dbReference>
<feature type="compositionally biased region" description="Polar residues" evidence="1">
    <location>
        <begin position="209"/>
        <end position="222"/>
    </location>
</feature>
<keyword evidence="3" id="KW-1185">Reference proteome</keyword>
<dbReference type="EC" id="2.7.7.79" evidence="2"/>
<reference evidence="2" key="1">
    <citation type="submission" date="2022-10" db="EMBL/GenBank/DDBJ databases">
        <title>Tapping the CABI collections for fungal endophytes: first genome assemblies for Collariella, Neodidymelliopsis, Ascochyta clinopodiicola, Didymella pomorum, Didymosphaeria variabile, Neocosmospora piperis and Neocucurbitaria cava.</title>
        <authorList>
            <person name="Hill R."/>
        </authorList>
    </citation>
    <scope>NUCLEOTIDE SEQUENCE</scope>
    <source>
        <strain evidence="2">IMI 356814</strain>
    </source>
</reference>
<feature type="region of interest" description="Disordered" evidence="1">
    <location>
        <begin position="1"/>
        <end position="283"/>
    </location>
</feature>
<accession>A0A9W8Y3G7</accession>
<evidence type="ECO:0000313" key="3">
    <source>
        <dbReference type="Proteomes" id="UP001140560"/>
    </source>
</evidence>
<sequence>MSTLKAARQDFEGKENAISPAQAAGTATPRKVSPPLQTNKALPSPPMNTEEEMRTREKVMGSTPQQEWSMYSAPNTQESPRSVSDADRREGRVWLDQEMSQSDLAKPASTSTPRTKSHSRLHSAPVSSATPYYPYQGFDTQALSSVDDASNSRTANTLHHTSTAEQDIQPTPPLKDSPRSKASAKAKPPTSSSSLTSSSPRESKSRDPTTTATSPQDNNANKQPKRNKGKAAAAQGGGGGWAPPPNTHQQQKQQQQPGDEGRGPVQMSRTQRDKDRKKRSRAKVLIEHVDIIRDEFWERRPWILSGKTG</sequence>
<evidence type="ECO:0000256" key="1">
    <source>
        <dbReference type="SAM" id="MobiDB-lite"/>
    </source>
</evidence>
<keyword evidence="2" id="KW-0548">Nucleotidyltransferase</keyword>